<dbReference type="GO" id="GO:0008202">
    <property type="term" value="P:steroid metabolic process"/>
    <property type="evidence" value="ECO:0007669"/>
    <property type="project" value="UniProtKB-KW"/>
</dbReference>
<keyword evidence="5" id="KW-0443">Lipid metabolism</keyword>
<evidence type="ECO:0000256" key="4">
    <source>
        <dbReference type="ARBA" id="ARBA00023002"/>
    </source>
</evidence>
<keyword evidence="4" id="KW-0560">Oxidoreductase</keyword>
<dbReference type="InterPro" id="IPR050315">
    <property type="entry name" value="FAD-oxidoreductase_2"/>
</dbReference>
<dbReference type="OrthoDB" id="9813348at2"/>
<evidence type="ECO:0000256" key="5">
    <source>
        <dbReference type="ARBA" id="ARBA00023221"/>
    </source>
</evidence>
<sequence>MRGRLVSEFDVVIVGSGAAGLVAALTVAGQGLKPLVLEKSDLLGGSSALSGGGLWVPANPLLRGTDSADDALRYLQETAGEDSSQERRTAFVRSGPDMVAFLLKAGLRLRWSKNYPDYHPNLPGGSTSGRCVEASLIDGDSLGPWLGKLRLRPGSTAMPFYTTEIPLLGLAKRTPRGFLTALRVAKLRRIGRKTPLIGGASLIGQLVKLATDRGAEIWLNAKLEELVVHDSGVTGVVVSRDGRPEQVDAARGVLLAAGGFAHNDDMRQKSHPQPTGTSWTMAAPTDTGEAISLGVALGAATALMDEAWWGPALTLPNGMSVVTLRERSFPGSIIVDSAGERFMNESASYNECGHRIYERGSVPSWLIIDDKHRSRYPFVMLKPGDTPEIGLLHRAPSLTALAEKIGVPAERLERTVARFNGFAASGADADFHRGDTAYDRFYGDPRVKPNPNLGALDTAPYYAAAIYPGDLGTKGGLVTDEHARVLREDGSPIEGLYAAGNTTASVMGRSYPGPGCTLGAAAVFAYLGAQHLCR</sequence>
<evidence type="ECO:0000256" key="6">
    <source>
        <dbReference type="ARBA" id="ARBA00051951"/>
    </source>
</evidence>
<keyword evidence="5" id="KW-0753">Steroid metabolism</keyword>
<dbReference type="SUPFAM" id="SSF51905">
    <property type="entry name" value="FAD/NAD(P)-binding domain"/>
    <property type="match status" value="1"/>
</dbReference>
<dbReference type="Gene3D" id="3.50.50.60">
    <property type="entry name" value="FAD/NAD(P)-binding domain"/>
    <property type="match status" value="2"/>
</dbReference>
<dbReference type="InterPro" id="IPR027477">
    <property type="entry name" value="Succ_DH/fumarate_Rdtase_cat_sf"/>
</dbReference>
<feature type="domain" description="FAD-dependent oxidoreductase 2 FAD-binding" evidence="11">
    <location>
        <begin position="10"/>
        <end position="518"/>
    </location>
</feature>
<dbReference type="SUPFAM" id="SSF56425">
    <property type="entry name" value="Succinate dehydrogenase/fumarate reductase flavoprotein, catalytic domain"/>
    <property type="match status" value="1"/>
</dbReference>
<evidence type="ECO:0000313" key="12">
    <source>
        <dbReference type="EMBL" id="TWP45728.1"/>
    </source>
</evidence>
<feature type="transmembrane region" description="Helical" evidence="10">
    <location>
        <begin position="12"/>
        <end position="32"/>
    </location>
</feature>
<gene>
    <name evidence="12" type="ORF">FKR81_38515</name>
</gene>
<organism evidence="12 13">
    <name type="scientific">Lentzea tibetensis</name>
    <dbReference type="NCBI Taxonomy" id="2591470"/>
    <lineage>
        <taxon>Bacteria</taxon>
        <taxon>Bacillati</taxon>
        <taxon>Actinomycetota</taxon>
        <taxon>Actinomycetes</taxon>
        <taxon>Pseudonocardiales</taxon>
        <taxon>Pseudonocardiaceae</taxon>
        <taxon>Lentzea</taxon>
    </lineage>
</organism>
<keyword evidence="13" id="KW-1185">Reference proteome</keyword>
<evidence type="ECO:0000313" key="13">
    <source>
        <dbReference type="Proteomes" id="UP000316639"/>
    </source>
</evidence>
<dbReference type="Proteomes" id="UP000316639">
    <property type="component" value="Unassembled WGS sequence"/>
</dbReference>
<evidence type="ECO:0000259" key="11">
    <source>
        <dbReference type="Pfam" id="PF00890"/>
    </source>
</evidence>
<evidence type="ECO:0000256" key="7">
    <source>
        <dbReference type="ARBA" id="ARBA00061147"/>
    </source>
</evidence>
<keyword evidence="10" id="KW-0812">Transmembrane</keyword>
<evidence type="ECO:0000256" key="10">
    <source>
        <dbReference type="SAM" id="Phobius"/>
    </source>
</evidence>
<evidence type="ECO:0000256" key="9">
    <source>
        <dbReference type="ARBA" id="ARBA00069709"/>
    </source>
</evidence>
<dbReference type="AlphaFoldDB" id="A0A563EGT0"/>
<evidence type="ECO:0000256" key="2">
    <source>
        <dbReference type="ARBA" id="ARBA00022630"/>
    </source>
</evidence>
<evidence type="ECO:0000256" key="3">
    <source>
        <dbReference type="ARBA" id="ARBA00022827"/>
    </source>
</evidence>
<name>A0A563EGT0_9PSEU</name>
<dbReference type="EMBL" id="VOBR01000039">
    <property type="protein sequence ID" value="TWP45728.1"/>
    <property type="molecule type" value="Genomic_DNA"/>
</dbReference>
<comment type="caution">
    <text evidence="12">The sequence shown here is derived from an EMBL/GenBank/DDBJ whole genome shotgun (WGS) entry which is preliminary data.</text>
</comment>
<evidence type="ECO:0000256" key="1">
    <source>
        <dbReference type="ARBA" id="ARBA00001974"/>
    </source>
</evidence>
<dbReference type="PRINTS" id="PR00411">
    <property type="entry name" value="PNDRDTASEI"/>
</dbReference>
<dbReference type="Pfam" id="PF00890">
    <property type="entry name" value="FAD_binding_2"/>
    <property type="match status" value="1"/>
</dbReference>
<comment type="cofactor">
    <cofactor evidence="1">
        <name>FAD</name>
        <dbReference type="ChEBI" id="CHEBI:57692"/>
    </cofactor>
</comment>
<proteinExistence type="inferred from homology"/>
<dbReference type="PANTHER" id="PTHR43400">
    <property type="entry name" value="FUMARATE REDUCTASE"/>
    <property type="match status" value="1"/>
</dbReference>
<dbReference type="InterPro" id="IPR036188">
    <property type="entry name" value="FAD/NAD-bd_sf"/>
</dbReference>
<comment type="catalytic activity">
    <reaction evidence="6">
        <text>a 3-oxosteroid + A = a 3-oxo-Delta(1)-steroid + AH2</text>
        <dbReference type="Rhea" id="RHEA:13329"/>
        <dbReference type="ChEBI" id="CHEBI:13193"/>
        <dbReference type="ChEBI" id="CHEBI:17499"/>
        <dbReference type="ChEBI" id="CHEBI:20156"/>
        <dbReference type="ChEBI" id="CHEBI:47788"/>
        <dbReference type="EC" id="1.3.99.4"/>
    </reaction>
</comment>
<keyword evidence="3" id="KW-0274">FAD</keyword>
<keyword evidence="2" id="KW-0285">Flavoprotein</keyword>
<keyword evidence="10" id="KW-0472">Membrane</keyword>
<reference evidence="12 13" key="1">
    <citation type="submission" date="2019-07" db="EMBL/GenBank/DDBJ databases">
        <title>Lentzea xizangensis sp. nov., isolated from Qinghai-Tibetan Plateau Soils.</title>
        <authorList>
            <person name="Huang J."/>
        </authorList>
    </citation>
    <scope>NUCLEOTIDE SEQUENCE [LARGE SCALE GENOMIC DNA]</scope>
    <source>
        <strain evidence="12 13">FXJ1.1311</strain>
    </source>
</reference>
<dbReference type="FunFam" id="3.50.50.60:FF:000208">
    <property type="entry name" value="3-ketosteroid dehydrogenase"/>
    <property type="match status" value="1"/>
</dbReference>
<dbReference type="PANTHER" id="PTHR43400:SF10">
    <property type="entry name" value="3-OXOSTEROID 1-DEHYDROGENASE"/>
    <property type="match status" value="1"/>
</dbReference>
<protein>
    <recommendedName>
        <fullName evidence="9">3-oxosteroid 1-dehydrogenase</fullName>
        <ecNumber evidence="8">1.3.99.4</ecNumber>
    </recommendedName>
</protein>
<accession>A0A563EGT0</accession>
<dbReference type="EC" id="1.3.99.4" evidence="8"/>
<keyword evidence="10" id="KW-1133">Transmembrane helix</keyword>
<evidence type="ECO:0000256" key="8">
    <source>
        <dbReference type="ARBA" id="ARBA00066536"/>
    </source>
</evidence>
<dbReference type="GO" id="GO:0047571">
    <property type="term" value="F:3-oxosteroid 1-dehydrogenase activity"/>
    <property type="evidence" value="ECO:0007669"/>
    <property type="project" value="UniProtKB-EC"/>
</dbReference>
<comment type="similarity">
    <text evidence="7">Belongs to the FAD-dependent oxidoreductase 2 family. 3-oxosteroid dehydrogenase subfamily.</text>
</comment>
<dbReference type="InterPro" id="IPR003953">
    <property type="entry name" value="FAD-dep_OxRdtase_2_FAD-bd"/>
</dbReference>